<keyword evidence="4" id="KW-1185">Reference proteome</keyword>
<feature type="region of interest" description="Disordered" evidence="1">
    <location>
        <begin position="172"/>
        <end position="198"/>
    </location>
</feature>
<dbReference type="Pfam" id="PF02441">
    <property type="entry name" value="Flavoprotein"/>
    <property type="match status" value="1"/>
</dbReference>
<reference evidence="3 4" key="1">
    <citation type="submission" date="2020-11" db="EMBL/GenBank/DDBJ databases">
        <title>A novel isolate from a Black sea contaminated sediment with potential to produce alkanes: Plantactinospora alkalitolerans sp. nov.</title>
        <authorList>
            <person name="Carro L."/>
            <person name="Veyisoglu A."/>
            <person name="Guven K."/>
            <person name="Schumann P."/>
            <person name="Klenk H.-P."/>
            <person name="Sahin N."/>
        </authorList>
    </citation>
    <scope>NUCLEOTIDE SEQUENCE [LARGE SCALE GENOMIC DNA]</scope>
    <source>
        <strain evidence="3 4">S1510</strain>
    </source>
</reference>
<dbReference type="SUPFAM" id="SSF52507">
    <property type="entry name" value="Homo-oligomeric flavin-containing Cys decarboxylases, HFCD"/>
    <property type="match status" value="1"/>
</dbReference>
<dbReference type="Gene3D" id="3.40.50.1950">
    <property type="entry name" value="Flavin prenyltransferase-like"/>
    <property type="match status" value="1"/>
</dbReference>
<dbReference type="InterPro" id="IPR003382">
    <property type="entry name" value="Flavoprotein"/>
</dbReference>
<comment type="caution">
    <text evidence="3">The sequence shown here is derived from an EMBL/GenBank/DDBJ whole genome shotgun (WGS) entry which is preliminary data.</text>
</comment>
<accession>A0ABS0GMS0</accession>
<evidence type="ECO:0000313" key="3">
    <source>
        <dbReference type="EMBL" id="MBF9127480.1"/>
    </source>
</evidence>
<protein>
    <submittedName>
        <fullName evidence="3">Flavoprotein</fullName>
    </submittedName>
</protein>
<sequence>MERQPVLYLVVCAAPPALQVDELATLLMADGWTVCVITTPTAATWVDASVLAEQTGYPVRSDWRRPGEPGALPDASAVLVAPATFNTINKWALGISDNFALGVLNELLGLRLPILVSPYAKKALITHPAYERHVQVLRDAGVVFTPAEALRPVAPGEDFQWRRLSAEMSRLQRRAHGDASTAAANPSTERTTGIQTSS</sequence>
<evidence type="ECO:0000313" key="4">
    <source>
        <dbReference type="Proteomes" id="UP000638560"/>
    </source>
</evidence>
<name>A0ABS0GMS0_9ACTN</name>
<organism evidence="3 4">
    <name type="scientific">Plantactinospora alkalitolerans</name>
    <dbReference type="NCBI Taxonomy" id="2789879"/>
    <lineage>
        <taxon>Bacteria</taxon>
        <taxon>Bacillati</taxon>
        <taxon>Actinomycetota</taxon>
        <taxon>Actinomycetes</taxon>
        <taxon>Micromonosporales</taxon>
        <taxon>Micromonosporaceae</taxon>
        <taxon>Plantactinospora</taxon>
    </lineage>
</organism>
<dbReference type="Proteomes" id="UP000638560">
    <property type="component" value="Unassembled WGS sequence"/>
</dbReference>
<proteinExistence type="predicted"/>
<dbReference type="PANTHER" id="PTHR14359:SF6">
    <property type="entry name" value="PHOSPHOPANTOTHENOYLCYSTEINE DECARBOXYLASE"/>
    <property type="match status" value="1"/>
</dbReference>
<dbReference type="EMBL" id="JADPUN010000023">
    <property type="protein sequence ID" value="MBF9127480.1"/>
    <property type="molecule type" value="Genomic_DNA"/>
</dbReference>
<feature type="compositionally biased region" description="Polar residues" evidence="1">
    <location>
        <begin position="182"/>
        <end position="198"/>
    </location>
</feature>
<gene>
    <name evidence="3" type="ORF">I0C86_00495</name>
</gene>
<evidence type="ECO:0000259" key="2">
    <source>
        <dbReference type="Pfam" id="PF02441"/>
    </source>
</evidence>
<feature type="domain" description="Flavoprotein" evidence="2">
    <location>
        <begin position="9"/>
        <end position="147"/>
    </location>
</feature>
<dbReference type="InterPro" id="IPR036551">
    <property type="entry name" value="Flavin_trans-like"/>
</dbReference>
<dbReference type="PANTHER" id="PTHR14359">
    <property type="entry name" value="HOMO-OLIGOMERIC FLAVIN CONTAINING CYS DECARBOXYLASE FAMILY"/>
    <property type="match status" value="1"/>
</dbReference>
<evidence type="ECO:0000256" key="1">
    <source>
        <dbReference type="SAM" id="MobiDB-lite"/>
    </source>
</evidence>